<dbReference type="AlphaFoldDB" id="A0A3G6J3S9"/>
<evidence type="ECO:0000256" key="4">
    <source>
        <dbReference type="ARBA" id="ARBA00022801"/>
    </source>
</evidence>
<keyword evidence="5 11" id="KW-0326">Glycosidase</keyword>
<dbReference type="InterPro" id="IPR013529">
    <property type="entry name" value="Glyco_hydro_42_N"/>
</dbReference>
<feature type="binding site" evidence="8">
    <location>
        <position position="162"/>
    </location>
    <ligand>
        <name>Zn(2+)</name>
        <dbReference type="ChEBI" id="CHEBI:29105"/>
    </ligand>
</feature>
<proteinExistence type="inferred from homology"/>
<dbReference type="InterPro" id="IPR013738">
    <property type="entry name" value="Beta_galactosidase_Trimer"/>
</dbReference>
<dbReference type="GO" id="GO:0046872">
    <property type="term" value="F:metal ion binding"/>
    <property type="evidence" value="ECO:0007669"/>
    <property type="project" value="UniProtKB-KW"/>
</dbReference>
<sequence>MAFFHPDQTVFYGGDYNPEQWDDPAVLAEDIRLMQEAKVNLVTLGVFAWAKLEPSPGQYEMQWLIDILDRLHAAGIAVDMATATASPPAWLAHKFPDSLPVDAQGRRLKFGSRQQYCPTSPAYANRARALVERLVSAVGEHPAIVMWHVNNEYGCHVHECFCRRCAETFQQWLDVKYDNDIDALNQTWGTAFWSQTYSSFDEIQPPHLLPTFANPVQVVDWRRFSDHMLRLLCAQECLVLREQLFEPPVITTNFMGLFPHLDYWLWSAMVGVVSDDSYPDPASSAAAAQIAFDSDLMRSLKQQPFILMEQAPSAVQWRSVNAPKPLGVNMLWSMQRIAHGADGIMHFQWRQSIRGAETFHSAMLPHGGTNTRVWKETVALGAALEELPVVHGRMPKVCTALLFSWESEWIRQSCVGPVEHEFGSAARKWHRTLFEAGYTSDFVNPDTVTVDELRRYLLVVVPELFAMDQRLADTLQQAAEAGVQIIIAGPSGVVDNNGKAHNERDGYPLASLTGVKVNEPWPTCLNEHGTARIVDSPYEAPNSLTDRITGGSDLIGPPLGIHIELHHQPLKEATLVDIGQDPASDSRYGGTTWAESLSIDADVEVWARYGYQGVLAGELGGLPAIVHRIHGAGGVTYVSFDANACFRDGLCTMLLDAQPGVRDVEQAKGVERVRRGNVEFLLNHGRDPVYMELMSSGAQAGAQKAVVPPVSAATIHLSADATPIITTYRHFVDDSFNTERF</sequence>
<dbReference type="Gene3D" id="3.20.20.80">
    <property type="entry name" value="Glycosidases"/>
    <property type="match status" value="1"/>
</dbReference>
<name>A0A3G6J3S9_9CORY</name>
<evidence type="ECO:0000259" key="10">
    <source>
        <dbReference type="Pfam" id="PF08532"/>
    </source>
</evidence>
<evidence type="ECO:0000256" key="6">
    <source>
        <dbReference type="PIRSR" id="PIRSR001084-1"/>
    </source>
</evidence>
<dbReference type="EMBL" id="CP033896">
    <property type="protein sequence ID" value="AZA12592.1"/>
    <property type="molecule type" value="Genomic_DNA"/>
</dbReference>
<feature type="active site" description="Proton donor" evidence="6">
    <location>
        <position position="152"/>
    </location>
</feature>
<keyword evidence="8" id="KW-0479">Metal-binding</keyword>
<dbReference type="InterPro" id="IPR029062">
    <property type="entry name" value="Class_I_gatase-like"/>
</dbReference>
<gene>
    <name evidence="11" type="primary">bgaB</name>
    <name evidence="11" type="ORF">CCHOA_00815</name>
</gene>
<feature type="binding site" evidence="7">
    <location>
        <position position="317"/>
    </location>
    <ligand>
        <name>substrate</name>
    </ligand>
</feature>
<evidence type="ECO:0000256" key="5">
    <source>
        <dbReference type="ARBA" id="ARBA00023295"/>
    </source>
</evidence>
<keyword evidence="8" id="KW-0862">Zinc</keyword>
<feature type="binding site" evidence="8">
    <location>
        <position position="117"/>
    </location>
    <ligand>
        <name>Zn(2+)</name>
        <dbReference type="ChEBI" id="CHEBI:29105"/>
    </ligand>
</feature>
<feature type="binding site" evidence="8">
    <location>
        <position position="165"/>
    </location>
    <ligand>
        <name>Zn(2+)</name>
        <dbReference type="ChEBI" id="CHEBI:29105"/>
    </ligand>
</feature>
<dbReference type="Pfam" id="PF08532">
    <property type="entry name" value="Glyco_hydro_42M"/>
    <property type="match status" value="1"/>
</dbReference>
<dbReference type="GO" id="GO:0005975">
    <property type="term" value="P:carbohydrate metabolic process"/>
    <property type="evidence" value="ECO:0007669"/>
    <property type="project" value="InterPro"/>
</dbReference>
<evidence type="ECO:0000313" key="11">
    <source>
        <dbReference type="EMBL" id="AZA12592.1"/>
    </source>
</evidence>
<dbReference type="InterPro" id="IPR003476">
    <property type="entry name" value="Glyco_hydro_42"/>
</dbReference>
<dbReference type="OrthoDB" id="9765195at2"/>
<feature type="active site" description="Nucleophile" evidence="6">
    <location>
        <position position="309"/>
    </location>
</feature>
<dbReference type="SUPFAM" id="SSF52317">
    <property type="entry name" value="Class I glutamine amidotransferase-like"/>
    <property type="match status" value="1"/>
</dbReference>
<organism evidence="11 12">
    <name type="scientific">Corynebacterium choanae</name>
    <dbReference type="NCBI Taxonomy" id="1862358"/>
    <lineage>
        <taxon>Bacteria</taxon>
        <taxon>Bacillati</taxon>
        <taxon>Actinomycetota</taxon>
        <taxon>Actinomycetes</taxon>
        <taxon>Mycobacteriales</taxon>
        <taxon>Corynebacteriaceae</taxon>
        <taxon>Corynebacterium</taxon>
    </lineage>
</organism>
<comment type="catalytic activity">
    <reaction evidence="1">
        <text>Hydrolysis of terminal non-reducing beta-D-galactose residues in beta-D-galactosides.</text>
        <dbReference type="EC" id="3.2.1.23"/>
    </reaction>
</comment>
<evidence type="ECO:0000256" key="3">
    <source>
        <dbReference type="ARBA" id="ARBA00012756"/>
    </source>
</evidence>
<dbReference type="PANTHER" id="PTHR36447">
    <property type="entry name" value="BETA-GALACTOSIDASE GANA"/>
    <property type="match status" value="1"/>
</dbReference>
<feature type="binding site" evidence="7">
    <location>
        <position position="151"/>
    </location>
    <ligand>
        <name>substrate</name>
    </ligand>
</feature>
<dbReference type="EC" id="3.2.1.23" evidence="3"/>
<dbReference type="RefSeq" id="WP_123925776.1">
    <property type="nucleotide sequence ID" value="NZ_CP033896.1"/>
</dbReference>
<dbReference type="KEGG" id="ccho:CCHOA_00815"/>
<dbReference type="GO" id="GO:0004565">
    <property type="term" value="F:beta-galactosidase activity"/>
    <property type="evidence" value="ECO:0007669"/>
    <property type="project" value="UniProtKB-EC"/>
</dbReference>
<feature type="domain" description="Glycoside hydrolase family 42 N-terminal" evidence="9">
    <location>
        <begin position="15"/>
        <end position="387"/>
    </location>
</feature>
<dbReference type="SUPFAM" id="SSF51445">
    <property type="entry name" value="(Trans)glycosidases"/>
    <property type="match status" value="1"/>
</dbReference>
<dbReference type="PIRSF" id="PIRSF001084">
    <property type="entry name" value="B-galactosidase"/>
    <property type="match status" value="1"/>
</dbReference>
<evidence type="ECO:0000259" key="9">
    <source>
        <dbReference type="Pfam" id="PF02449"/>
    </source>
</evidence>
<feature type="domain" description="Beta-galactosidase trimerisation" evidence="10">
    <location>
        <begin position="399"/>
        <end position="535"/>
    </location>
</feature>
<dbReference type="PANTHER" id="PTHR36447:SF1">
    <property type="entry name" value="BETA-GALACTOSIDASE GANA"/>
    <property type="match status" value="1"/>
</dbReference>
<evidence type="ECO:0000256" key="8">
    <source>
        <dbReference type="PIRSR" id="PIRSR001084-3"/>
    </source>
</evidence>
<dbReference type="Proteomes" id="UP000269019">
    <property type="component" value="Chromosome"/>
</dbReference>
<accession>A0A3G6J3S9</accession>
<evidence type="ECO:0000256" key="7">
    <source>
        <dbReference type="PIRSR" id="PIRSR001084-2"/>
    </source>
</evidence>
<dbReference type="Pfam" id="PF02449">
    <property type="entry name" value="Glyco_hydro_42"/>
    <property type="match status" value="1"/>
</dbReference>
<keyword evidence="12" id="KW-1185">Reference proteome</keyword>
<feature type="binding site" evidence="8">
    <location>
        <position position="160"/>
    </location>
    <ligand>
        <name>Zn(2+)</name>
        <dbReference type="ChEBI" id="CHEBI:29105"/>
    </ligand>
</feature>
<keyword evidence="4 11" id="KW-0378">Hydrolase</keyword>
<comment type="similarity">
    <text evidence="2">Belongs to the glycosyl hydrolase 42 family.</text>
</comment>
<evidence type="ECO:0000256" key="1">
    <source>
        <dbReference type="ARBA" id="ARBA00001412"/>
    </source>
</evidence>
<feature type="binding site" evidence="7">
    <location>
        <position position="113"/>
    </location>
    <ligand>
        <name>substrate</name>
    </ligand>
</feature>
<dbReference type="CDD" id="cd03143">
    <property type="entry name" value="A4_beta-galactosidase_middle_domain"/>
    <property type="match status" value="1"/>
</dbReference>
<reference evidence="11 12" key="1">
    <citation type="submission" date="2018-11" db="EMBL/GenBank/DDBJ databases">
        <authorList>
            <person name="Kleinhagauer T."/>
            <person name="Glaeser S.P."/>
            <person name="Spergser J."/>
            <person name="Ruckert C."/>
            <person name="Kaempfer P."/>
            <person name="Busse H.-J."/>
        </authorList>
    </citation>
    <scope>NUCLEOTIDE SEQUENCE [LARGE SCALE GENOMIC DNA]</scope>
    <source>
        <strain evidence="11 12">200CH</strain>
    </source>
</reference>
<evidence type="ECO:0000313" key="12">
    <source>
        <dbReference type="Proteomes" id="UP000269019"/>
    </source>
</evidence>
<dbReference type="GO" id="GO:0009341">
    <property type="term" value="C:beta-galactosidase complex"/>
    <property type="evidence" value="ECO:0007669"/>
    <property type="project" value="InterPro"/>
</dbReference>
<protein>
    <recommendedName>
        <fullName evidence="3">beta-galactosidase</fullName>
        <ecNumber evidence="3">3.2.1.23</ecNumber>
    </recommendedName>
</protein>
<dbReference type="Gene3D" id="3.40.50.880">
    <property type="match status" value="1"/>
</dbReference>
<dbReference type="InterPro" id="IPR017853">
    <property type="entry name" value="GH"/>
</dbReference>
<evidence type="ECO:0000256" key="2">
    <source>
        <dbReference type="ARBA" id="ARBA00005940"/>
    </source>
</evidence>